<proteinExistence type="predicted"/>
<evidence type="ECO:0000313" key="2">
    <source>
        <dbReference type="Proteomes" id="UP000247152"/>
    </source>
</evidence>
<reference evidence="1 2" key="1">
    <citation type="submission" date="2018-05" db="EMBL/GenBank/DDBJ databases">
        <title>Legionella qingyii sp.nov., whole genome shotgun sequence.</title>
        <authorList>
            <person name="Wu H."/>
            <person name="Zhu Q."/>
            <person name="Hu C."/>
        </authorList>
    </citation>
    <scope>NUCLEOTIDE SEQUENCE [LARGE SCALE GENOMIC DNA]</scope>
    <source>
        <strain evidence="1 2">HEB18</strain>
    </source>
</reference>
<name>A0A317TZD9_9GAMM</name>
<evidence type="ECO:0000313" key="1">
    <source>
        <dbReference type="EMBL" id="PWY54921.1"/>
    </source>
</evidence>
<dbReference type="Proteomes" id="UP000247152">
    <property type="component" value="Unassembled WGS sequence"/>
</dbReference>
<protein>
    <submittedName>
        <fullName evidence="1">Uncharacterized protein</fullName>
    </submittedName>
</protein>
<gene>
    <name evidence="1" type="ORF">DGG96_14600</name>
</gene>
<organism evidence="1 2">
    <name type="scientific">Legionella qingyii</name>
    <dbReference type="NCBI Taxonomy" id="2184757"/>
    <lineage>
        <taxon>Bacteria</taxon>
        <taxon>Pseudomonadati</taxon>
        <taxon>Pseudomonadota</taxon>
        <taxon>Gammaproteobacteria</taxon>
        <taxon>Legionellales</taxon>
        <taxon>Legionellaceae</taxon>
        <taxon>Legionella</taxon>
    </lineage>
</organism>
<dbReference type="AlphaFoldDB" id="A0A317TZD9"/>
<accession>A0A317TZD9</accession>
<dbReference type="EMBL" id="QHJG01000025">
    <property type="protein sequence ID" value="PWY54921.1"/>
    <property type="molecule type" value="Genomic_DNA"/>
</dbReference>
<comment type="caution">
    <text evidence="1">The sequence shown here is derived from an EMBL/GenBank/DDBJ whole genome shotgun (WGS) entry which is preliminary data.</text>
</comment>
<sequence length="78" mass="9014">MFAVEHDVVGAKVFWLSRFHFQGVILLNRVIQDLRHLFVFGRTQQTSMNHSKKEQRKQVIGFGGFVNNGMLVTIGSFY</sequence>